<dbReference type="GO" id="GO:0016301">
    <property type="term" value="F:kinase activity"/>
    <property type="evidence" value="ECO:0007669"/>
    <property type="project" value="UniProtKB-KW"/>
</dbReference>
<name>A0A0K1JKC1_9MICO</name>
<dbReference type="OrthoDB" id="9808601at2"/>
<dbReference type="SUPFAM" id="SSF53613">
    <property type="entry name" value="Ribokinase-like"/>
    <property type="match status" value="1"/>
</dbReference>
<feature type="domain" description="Carbohydrate kinase PfkB" evidence="4">
    <location>
        <begin position="62"/>
        <end position="353"/>
    </location>
</feature>
<evidence type="ECO:0000256" key="2">
    <source>
        <dbReference type="ARBA" id="ARBA00022777"/>
    </source>
</evidence>
<dbReference type="InterPro" id="IPR029056">
    <property type="entry name" value="Ribokinase-like"/>
</dbReference>
<reference evidence="5 6" key="1">
    <citation type="submission" date="2015-03" db="EMBL/GenBank/DDBJ databases">
        <title>Luteipulveratus halotolerans sp. nov., a novel actinobacterium (Dermacoccaceae) from Sarawak, Malaysia.</title>
        <authorList>
            <person name="Juboi H."/>
            <person name="Basik A."/>
            <person name="Shamsul S.S."/>
            <person name="Arnold P."/>
            <person name="Schmitt E.K."/>
            <person name="Sanglier J.-J."/>
            <person name="Yeo T."/>
        </authorList>
    </citation>
    <scope>NUCLEOTIDE SEQUENCE [LARGE SCALE GENOMIC DNA]</scope>
    <source>
        <strain evidence="5 6">MN07-A0370</strain>
    </source>
</reference>
<dbReference type="Pfam" id="PF00294">
    <property type="entry name" value="PfkB"/>
    <property type="match status" value="1"/>
</dbReference>
<dbReference type="EMBL" id="CP011112">
    <property type="protein sequence ID" value="AKU17025.1"/>
    <property type="molecule type" value="Genomic_DNA"/>
</dbReference>
<dbReference type="SUPFAM" id="SSF46785">
    <property type="entry name" value="Winged helix' DNA-binding domain"/>
    <property type="match status" value="1"/>
</dbReference>
<dbReference type="STRING" id="571913.VV02_16075"/>
<feature type="compositionally biased region" description="Polar residues" evidence="3">
    <location>
        <begin position="82"/>
        <end position="94"/>
    </location>
</feature>
<protein>
    <submittedName>
        <fullName evidence="5">Carbohydrate kinase</fullName>
    </submittedName>
</protein>
<dbReference type="PANTHER" id="PTHR10584">
    <property type="entry name" value="SUGAR KINASE"/>
    <property type="match status" value="1"/>
</dbReference>
<proteinExistence type="predicted"/>
<sequence length="370" mass="37891">MNLTEREQQVVELLRRDPMIGSAAMAERLSMTRAAVNVHLSNLGKKGVILGRGYLLSEQPGVVVIGGANVDLKARSGAKATPGTSNPGHASMSSGGVGRNIAENLARLGTRTHLIAAVGRDPFGDTLLAETAAAGVRLDYVHRTDLPTGTYAAVLDADGELLVAVADMSATDALAPEHLGAGRDVITTAGVVVLDGNLAAPTFAHALGLATAAQVRVVVEPVSVAKAGLLAPHLVAGQVVFAVTPNRDELAALTGLPTRTERQLSAAIGDLHARGVQHVWVRLGEGGSVLASHDGTTTRIAAPTTEVQDVTGAGDAMLAGFCHGLLAGDELAVAARLGQAAATLTVASTHTVRPDLTDRLIRSALTQEHA</sequence>
<evidence type="ECO:0000313" key="5">
    <source>
        <dbReference type="EMBL" id="AKU17025.1"/>
    </source>
</evidence>
<dbReference type="PROSITE" id="PS00583">
    <property type="entry name" value="PFKB_KINASES_1"/>
    <property type="match status" value="1"/>
</dbReference>
<evidence type="ECO:0000256" key="3">
    <source>
        <dbReference type="SAM" id="MobiDB-lite"/>
    </source>
</evidence>
<dbReference type="InterPro" id="IPR036390">
    <property type="entry name" value="WH_DNA-bd_sf"/>
</dbReference>
<dbReference type="InterPro" id="IPR036388">
    <property type="entry name" value="WH-like_DNA-bd_sf"/>
</dbReference>
<dbReference type="Gene3D" id="3.40.1190.20">
    <property type="match status" value="1"/>
</dbReference>
<keyword evidence="6" id="KW-1185">Reference proteome</keyword>
<dbReference type="Proteomes" id="UP000066480">
    <property type="component" value="Chromosome"/>
</dbReference>
<dbReference type="KEGG" id="lmoi:VV02_16075"/>
<dbReference type="PANTHER" id="PTHR10584:SF166">
    <property type="entry name" value="RIBOKINASE"/>
    <property type="match status" value="1"/>
</dbReference>
<dbReference type="Pfam" id="PF13412">
    <property type="entry name" value="HTH_24"/>
    <property type="match status" value="1"/>
</dbReference>
<accession>A0A0K1JKC1</accession>
<evidence type="ECO:0000256" key="1">
    <source>
        <dbReference type="ARBA" id="ARBA00022679"/>
    </source>
</evidence>
<dbReference type="AlphaFoldDB" id="A0A0K1JKC1"/>
<dbReference type="CDD" id="cd01941">
    <property type="entry name" value="YeiC_kinase_like"/>
    <property type="match status" value="1"/>
</dbReference>
<evidence type="ECO:0000259" key="4">
    <source>
        <dbReference type="Pfam" id="PF00294"/>
    </source>
</evidence>
<dbReference type="RefSeq" id="WP_052593041.1">
    <property type="nucleotide sequence ID" value="NZ_CP011112.1"/>
</dbReference>
<dbReference type="PATRIC" id="fig|571913.6.peg.3263"/>
<feature type="region of interest" description="Disordered" evidence="3">
    <location>
        <begin position="76"/>
        <end position="96"/>
    </location>
</feature>
<keyword evidence="1" id="KW-0808">Transferase</keyword>
<dbReference type="InterPro" id="IPR002173">
    <property type="entry name" value="Carboh/pur_kinase_PfkB_CS"/>
</dbReference>
<dbReference type="Gene3D" id="1.10.10.10">
    <property type="entry name" value="Winged helix-like DNA-binding domain superfamily/Winged helix DNA-binding domain"/>
    <property type="match status" value="1"/>
</dbReference>
<dbReference type="InterPro" id="IPR011611">
    <property type="entry name" value="PfkB_dom"/>
</dbReference>
<organism evidence="5 6">
    <name type="scientific">Luteipulveratus mongoliensis</name>
    <dbReference type="NCBI Taxonomy" id="571913"/>
    <lineage>
        <taxon>Bacteria</taxon>
        <taxon>Bacillati</taxon>
        <taxon>Actinomycetota</taxon>
        <taxon>Actinomycetes</taxon>
        <taxon>Micrococcales</taxon>
        <taxon>Dermacoccaceae</taxon>
        <taxon>Luteipulveratus</taxon>
    </lineage>
</organism>
<gene>
    <name evidence="5" type="ORF">VV02_16075</name>
</gene>
<evidence type="ECO:0000313" key="6">
    <source>
        <dbReference type="Proteomes" id="UP000066480"/>
    </source>
</evidence>
<keyword evidence="2 5" id="KW-0418">Kinase</keyword>